<dbReference type="RefSeq" id="WP_118258865.1">
    <property type="nucleotide sequence ID" value="NZ_CAJKXH010000031.1"/>
</dbReference>
<evidence type="ECO:0000256" key="1">
    <source>
        <dbReference type="SAM" id="Phobius"/>
    </source>
</evidence>
<protein>
    <submittedName>
        <fullName evidence="2">DUF4271 domain-containing protein</fullName>
    </submittedName>
</protein>
<dbReference type="EMBL" id="QRZA01000003">
    <property type="protein sequence ID" value="RGV35853.1"/>
    <property type="molecule type" value="Genomic_DNA"/>
</dbReference>
<comment type="caution">
    <text evidence="2">The sequence shown here is derived from an EMBL/GenBank/DDBJ whole genome shotgun (WGS) entry which is preliminary data.</text>
</comment>
<accession>A0A412X4V2</accession>
<dbReference type="Proteomes" id="UP000283589">
    <property type="component" value="Unassembled WGS sequence"/>
</dbReference>
<feature type="transmembrane region" description="Helical" evidence="1">
    <location>
        <begin position="246"/>
        <end position="269"/>
    </location>
</feature>
<reference evidence="2 3" key="1">
    <citation type="submission" date="2018-08" db="EMBL/GenBank/DDBJ databases">
        <title>A genome reference for cultivated species of the human gut microbiota.</title>
        <authorList>
            <person name="Zou Y."/>
            <person name="Xue W."/>
            <person name="Luo G."/>
        </authorList>
    </citation>
    <scope>NUCLEOTIDE SEQUENCE [LARGE SCALE GENOMIC DNA]</scope>
    <source>
        <strain evidence="2 3">AF14-49</strain>
    </source>
</reference>
<keyword evidence="1" id="KW-1133">Transmembrane helix</keyword>
<feature type="transmembrane region" description="Helical" evidence="1">
    <location>
        <begin position="192"/>
        <end position="210"/>
    </location>
</feature>
<dbReference type="Pfam" id="PF14093">
    <property type="entry name" value="DUF4271"/>
    <property type="match status" value="1"/>
</dbReference>
<keyword evidence="1" id="KW-0812">Transmembrane</keyword>
<gene>
    <name evidence="2" type="ORF">DWW18_03455</name>
</gene>
<feature type="transmembrane region" description="Helical" evidence="1">
    <location>
        <begin position="147"/>
        <end position="171"/>
    </location>
</feature>
<dbReference type="AlphaFoldDB" id="A0A412X4V2"/>
<proteinExistence type="predicted"/>
<feature type="transmembrane region" description="Helical" evidence="1">
    <location>
        <begin position="68"/>
        <end position="86"/>
    </location>
</feature>
<evidence type="ECO:0000313" key="2">
    <source>
        <dbReference type="EMBL" id="RGV35853.1"/>
    </source>
</evidence>
<feature type="transmembrane region" description="Helical" evidence="1">
    <location>
        <begin position="119"/>
        <end position="141"/>
    </location>
</feature>
<dbReference type="STRING" id="1121130.GCA_000519105_03628"/>
<feature type="transmembrane region" description="Helical" evidence="1">
    <location>
        <begin position="216"/>
        <end position="234"/>
    </location>
</feature>
<name>A0A412X4V2_9BACT</name>
<evidence type="ECO:0000313" key="3">
    <source>
        <dbReference type="Proteomes" id="UP000283589"/>
    </source>
</evidence>
<dbReference type="InterPro" id="IPR025367">
    <property type="entry name" value="DUF4271"/>
</dbReference>
<keyword evidence="1" id="KW-0472">Membrane</keyword>
<sequence length="270" mass="30777">MLLGMLDEQIDSVITDSIVSESDSVVFPISLLRESVSWKPFLPFDTLTNQVELVEGIPLSGEKMNIEFISSILIYTVVYLVFIALLRLRGRGFLTTVYTYFFNRKRGASLQSEGGIPNYFFVFLSVSLSFSILSMLMAFLIDSPFVFFNALIYFLIIFGYYFLVLGLVRLFGWAFNRRHCASEIILNLRTSAIVLGLSISPFVLALFYVQTSAINMLLYVILGLGIIILVFRFIRLIKILYGYRVSILYMILYLCGLEILPILVLYKLLG</sequence>
<organism evidence="2 3">
    <name type="scientific">Butyricimonas virosa</name>
    <dbReference type="NCBI Taxonomy" id="544645"/>
    <lineage>
        <taxon>Bacteria</taxon>
        <taxon>Pseudomonadati</taxon>
        <taxon>Bacteroidota</taxon>
        <taxon>Bacteroidia</taxon>
        <taxon>Bacteroidales</taxon>
        <taxon>Odoribacteraceae</taxon>
        <taxon>Butyricimonas</taxon>
    </lineage>
</organism>